<dbReference type="PANTHER" id="PTHR43278:SF2">
    <property type="entry name" value="IRON-SULFUR FLAVOPROTEIN"/>
    <property type="match status" value="1"/>
</dbReference>
<comment type="similarity">
    <text evidence="5">Belongs to the SsuE family. Isf subfamily.</text>
</comment>
<dbReference type="PANTHER" id="PTHR43278">
    <property type="entry name" value="NAD(P)H-DEPENDENT FMN-CONTAINING OXIDOREDUCTASE YWQN-RELATED"/>
    <property type="match status" value="1"/>
</dbReference>
<evidence type="ECO:0000256" key="4">
    <source>
        <dbReference type="ARBA" id="ARBA00022643"/>
    </source>
</evidence>
<proteinExistence type="inferred from homology"/>
<name>A0A8A3S829_9EURY</name>
<evidence type="ECO:0000256" key="2">
    <source>
        <dbReference type="ARBA" id="ARBA00001966"/>
    </source>
</evidence>
<comment type="cofactor">
    <cofactor evidence="1">
        <name>FMN</name>
        <dbReference type="ChEBI" id="CHEBI:58210"/>
    </cofactor>
</comment>
<evidence type="ECO:0000256" key="5">
    <source>
        <dbReference type="ARBA" id="ARBA00038292"/>
    </source>
</evidence>
<keyword evidence="8" id="KW-1185">Reference proteome</keyword>
<sequence>MKIVAFNGSPRAEESGTHVMVDAFLEGAAQADAEVENVFLARKKIDHCLGCFQCWASPVGKCVLKDDMDDLISRYSAADIVVFATPLHNDNVSSHLKVFIDRLLPIGDPHFAVDEGGETVHPSRGGKIPKFVMISNCGFPEQSHFQVLRLLTKRMARNYKTEFIAEIYRSGGPWLTEPAAAEAVAAYREQVRAAGEEVVTAGRLSEETRERLEQPLIPSPDFLDFYRQEVNRYWDDLWAERG</sequence>
<dbReference type="Proteomes" id="UP001042704">
    <property type="component" value="Chromosome"/>
</dbReference>
<keyword evidence="4" id="KW-0288">FMN</keyword>
<reference evidence="7" key="2">
    <citation type="submission" date="2019-02" db="EMBL/GenBank/DDBJ databases">
        <authorList>
            <person name="Chen S.-C."/>
            <person name="Chien H.-H."/>
            <person name="Lai M.-C."/>
        </authorList>
    </citation>
    <scope>NUCLEOTIDE SEQUENCE</scope>
    <source>
        <strain evidence="7">N2F9704</strain>
    </source>
</reference>
<dbReference type="GO" id="GO:0016491">
    <property type="term" value="F:oxidoreductase activity"/>
    <property type="evidence" value="ECO:0007669"/>
    <property type="project" value="InterPro"/>
</dbReference>
<protein>
    <submittedName>
        <fullName evidence="7">Flavodoxin family protein</fullName>
    </submittedName>
</protein>
<dbReference type="EMBL" id="CP036172">
    <property type="protein sequence ID" value="QSZ68192.1"/>
    <property type="molecule type" value="Genomic_DNA"/>
</dbReference>
<keyword evidence="3" id="KW-0285">Flavoprotein</keyword>
<dbReference type="InterPro" id="IPR005025">
    <property type="entry name" value="FMN_Rdtase-like_dom"/>
</dbReference>
<evidence type="ECO:0000259" key="6">
    <source>
        <dbReference type="Pfam" id="PF03358"/>
    </source>
</evidence>
<evidence type="ECO:0000256" key="3">
    <source>
        <dbReference type="ARBA" id="ARBA00022630"/>
    </source>
</evidence>
<dbReference type="Pfam" id="PF03358">
    <property type="entry name" value="FMN_red"/>
    <property type="match status" value="1"/>
</dbReference>
<accession>A0A8A3S829</accession>
<organism evidence="7 8">
    <name type="scientific">Methanofollis aquaemaris</name>
    <dbReference type="NCBI Taxonomy" id="126734"/>
    <lineage>
        <taxon>Archaea</taxon>
        <taxon>Methanobacteriati</taxon>
        <taxon>Methanobacteriota</taxon>
        <taxon>Stenosarchaea group</taxon>
        <taxon>Methanomicrobia</taxon>
        <taxon>Methanomicrobiales</taxon>
        <taxon>Methanomicrobiaceae</taxon>
        <taxon>Methanofollis</taxon>
    </lineage>
</organism>
<comment type="cofactor">
    <cofactor evidence="2">
        <name>[4Fe-4S] cluster</name>
        <dbReference type="ChEBI" id="CHEBI:49883"/>
    </cofactor>
</comment>
<dbReference type="GeneID" id="76425132"/>
<dbReference type="InterPro" id="IPR029039">
    <property type="entry name" value="Flavoprotein-like_sf"/>
</dbReference>
<dbReference type="InterPro" id="IPR051796">
    <property type="entry name" value="ISF_SsuE-like"/>
</dbReference>
<feature type="domain" description="NADPH-dependent FMN reductase-like" evidence="6">
    <location>
        <begin position="1"/>
        <end position="103"/>
    </location>
</feature>
<dbReference type="AlphaFoldDB" id="A0A8A3S829"/>
<gene>
    <name evidence="7" type="ORF">RJ40_12150</name>
</gene>
<dbReference type="KEGG" id="maqe:RJ40_12150"/>
<evidence type="ECO:0000313" key="7">
    <source>
        <dbReference type="EMBL" id="QSZ68192.1"/>
    </source>
</evidence>
<dbReference type="SUPFAM" id="SSF52218">
    <property type="entry name" value="Flavoproteins"/>
    <property type="match status" value="1"/>
</dbReference>
<reference evidence="7" key="1">
    <citation type="journal article" date="2001" name="Int. J. Syst. Evol. Microbiol.">
        <title>Methanofollis aquaemaris sp. nov., a methanogen isolated from an aquaculture fish pond.</title>
        <authorList>
            <person name="Lai M.C."/>
            <person name="Chen S.C."/>
        </authorList>
    </citation>
    <scope>NUCLEOTIDE SEQUENCE</scope>
    <source>
        <strain evidence="7">N2F9704</strain>
    </source>
</reference>
<evidence type="ECO:0000313" key="8">
    <source>
        <dbReference type="Proteomes" id="UP001042704"/>
    </source>
</evidence>
<dbReference type="RefSeq" id="WP_265581138.1">
    <property type="nucleotide sequence ID" value="NZ_CP036172.1"/>
</dbReference>
<evidence type="ECO:0000256" key="1">
    <source>
        <dbReference type="ARBA" id="ARBA00001917"/>
    </source>
</evidence>
<dbReference type="Gene3D" id="3.40.50.360">
    <property type="match status" value="1"/>
</dbReference>